<dbReference type="InterPro" id="IPR029052">
    <property type="entry name" value="Metallo-depent_PP-like"/>
</dbReference>
<dbReference type="Pfam" id="PF12850">
    <property type="entry name" value="Metallophos_2"/>
    <property type="match status" value="1"/>
</dbReference>
<dbReference type="AlphaFoldDB" id="A0A2I0QTD9"/>
<organism evidence="3 4">
    <name type="scientific">Halalkalibacillus sediminis</name>
    <dbReference type="NCBI Taxonomy" id="2018042"/>
    <lineage>
        <taxon>Bacteria</taxon>
        <taxon>Bacillati</taxon>
        <taxon>Bacillota</taxon>
        <taxon>Bacilli</taxon>
        <taxon>Bacillales</taxon>
        <taxon>Bacillaceae</taxon>
        <taxon>Halalkalibacillus</taxon>
    </lineage>
</organism>
<dbReference type="InterPro" id="IPR024654">
    <property type="entry name" value="Calcineurin-like_PHP_lpxH"/>
</dbReference>
<keyword evidence="4" id="KW-1185">Reference proteome</keyword>
<dbReference type="RefSeq" id="WP_101331215.1">
    <property type="nucleotide sequence ID" value="NZ_PJNH01000002.1"/>
</dbReference>
<proteinExistence type="inferred from homology"/>
<sequence length="239" mass="26975">MEKIAIISDIHGNKTALDAVLGDIEKRSVDRIFCLGDLIGKGPQGSACIATVKEKCDKVIRGNWDVFIQEETDNEFLQWYKDRLTEDDYNFLKNLPFNIDIELNEQLIRCVHASPRSEFERILPWHPLEDRLTMFENSDATGTSSSSRKPDIVLYGDIHTSFLHTYSNGILCNVGSVGNSLDLNKASYVIIDGSHGTNGIEFVRVDYDREAEVGIARDLGMPGLEPYRGEIMFAKYRHA</sequence>
<dbReference type="GO" id="GO:0005737">
    <property type="term" value="C:cytoplasm"/>
    <property type="evidence" value="ECO:0007669"/>
    <property type="project" value="TreeGrafter"/>
</dbReference>
<gene>
    <name evidence="3" type="ORF">CEY16_06625</name>
</gene>
<accession>A0A2I0QTD9</accession>
<dbReference type="PANTHER" id="PTHR42850:SF2">
    <property type="entry name" value="BLL5683 PROTEIN"/>
    <property type="match status" value="1"/>
</dbReference>
<dbReference type="InterPro" id="IPR050126">
    <property type="entry name" value="Ap4A_hydrolase"/>
</dbReference>
<reference evidence="3 4" key="1">
    <citation type="submission" date="2017-06" db="EMBL/GenBank/DDBJ databases">
        <title>the draft geome sequence of Illustriluteabacillus marina B3227.</title>
        <authorList>
            <person name="He R.-H."/>
            <person name="Du Z.-J."/>
        </authorList>
    </citation>
    <scope>NUCLEOTIDE SEQUENCE [LARGE SCALE GENOMIC DNA]</scope>
    <source>
        <strain evidence="3 4">B3227</strain>
    </source>
</reference>
<dbReference type="EMBL" id="PJNH01000002">
    <property type="protein sequence ID" value="PKR77607.1"/>
    <property type="molecule type" value="Genomic_DNA"/>
</dbReference>
<feature type="domain" description="Calcineurin-like phosphoesterase" evidence="2">
    <location>
        <begin position="3"/>
        <end position="192"/>
    </location>
</feature>
<comment type="similarity">
    <text evidence="1">Belongs to the metallophosphoesterase superfamily. YfcE family.</text>
</comment>
<evidence type="ECO:0000313" key="4">
    <source>
        <dbReference type="Proteomes" id="UP000243524"/>
    </source>
</evidence>
<dbReference type="Gene3D" id="3.60.21.10">
    <property type="match status" value="1"/>
</dbReference>
<evidence type="ECO:0000256" key="1">
    <source>
        <dbReference type="ARBA" id="ARBA00008950"/>
    </source>
</evidence>
<evidence type="ECO:0000313" key="3">
    <source>
        <dbReference type="EMBL" id="PKR77607.1"/>
    </source>
</evidence>
<comment type="caution">
    <text evidence="3">The sequence shown here is derived from an EMBL/GenBank/DDBJ whole genome shotgun (WGS) entry which is preliminary data.</text>
</comment>
<protein>
    <submittedName>
        <fullName evidence="3">Metallophosphatase family protein</fullName>
    </submittedName>
</protein>
<dbReference type="InterPro" id="IPR011152">
    <property type="entry name" value="Pesterase_MJ0912"/>
</dbReference>
<evidence type="ECO:0000259" key="2">
    <source>
        <dbReference type="Pfam" id="PF12850"/>
    </source>
</evidence>
<dbReference type="Proteomes" id="UP000243524">
    <property type="component" value="Unassembled WGS sequence"/>
</dbReference>
<dbReference type="OrthoDB" id="9813918at2"/>
<name>A0A2I0QTD9_9BACI</name>
<dbReference type="PANTHER" id="PTHR42850">
    <property type="entry name" value="METALLOPHOSPHOESTERASE"/>
    <property type="match status" value="1"/>
</dbReference>
<dbReference type="GO" id="GO:0016791">
    <property type="term" value="F:phosphatase activity"/>
    <property type="evidence" value="ECO:0007669"/>
    <property type="project" value="TreeGrafter"/>
</dbReference>
<dbReference type="CDD" id="cd00838">
    <property type="entry name" value="MPP_superfamily"/>
    <property type="match status" value="1"/>
</dbReference>
<dbReference type="PIRSF" id="PIRSF000883">
    <property type="entry name" value="Pesterase_MJ0912"/>
    <property type="match status" value="1"/>
</dbReference>
<dbReference type="SUPFAM" id="SSF56300">
    <property type="entry name" value="Metallo-dependent phosphatases"/>
    <property type="match status" value="1"/>
</dbReference>